<dbReference type="NCBIfam" id="TIGR02258">
    <property type="entry name" value="2_5_ligase"/>
    <property type="match status" value="1"/>
</dbReference>
<evidence type="ECO:0000259" key="3">
    <source>
        <dbReference type="Pfam" id="PF02834"/>
    </source>
</evidence>
<proteinExistence type="inferred from homology"/>
<dbReference type="HAMAP" id="MF_01940">
    <property type="entry name" value="RNA_CPDase"/>
    <property type="match status" value="1"/>
</dbReference>
<dbReference type="SUPFAM" id="SSF55144">
    <property type="entry name" value="LigT-like"/>
    <property type="match status" value="1"/>
</dbReference>
<keyword evidence="5" id="KW-1185">Reference proteome</keyword>
<comment type="catalytic activity">
    <reaction evidence="2">
        <text>a 3'-end 2',3'-cyclophospho-ribonucleotide-RNA + H2O = a 3'-end 2'-phospho-ribonucleotide-RNA + H(+)</text>
        <dbReference type="Rhea" id="RHEA:11828"/>
        <dbReference type="Rhea" id="RHEA-COMP:10464"/>
        <dbReference type="Rhea" id="RHEA-COMP:17353"/>
        <dbReference type="ChEBI" id="CHEBI:15377"/>
        <dbReference type="ChEBI" id="CHEBI:15378"/>
        <dbReference type="ChEBI" id="CHEBI:83064"/>
        <dbReference type="ChEBI" id="CHEBI:173113"/>
        <dbReference type="EC" id="3.1.4.58"/>
    </reaction>
</comment>
<comment type="function">
    <text evidence="2">Hydrolyzes RNA 2',3'-cyclic phosphodiester to an RNA 2'-phosphomonoester.</text>
</comment>
<feature type="active site" description="Proton acceptor" evidence="2">
    <location>
        <position position="121"/>
    </location>
</feature>
<dbReference type="PANTHER" id="PTHR35561">
    <property type="entry name" value="RNA 2',3'-CYCLIC PHOSPHODIESTERASE"/>
    <property type="match status" value="1"/>
</dbReference>
<dbReference type="EMBL" id="JBHSDI010000063">
    <property type="protein sequence ID" value="MFC4261020.1"/>
    <property type="molecule type" value="Genomic_DNA"/>
</dbReference>
<dbReference type="Gene3D" id="3.90.1140.10">
    <property type="entry name" value="Cyclic phosphodiesterase"/>
    <property type="match status" value="1"/>
</dbReference>
<dbReference type="RefSeq" id="WP_379890137.1">
    <property type="nucleotide sequence ID" value="NZ_JBHSDI010000063.1"/>
</dbReference>
<organism evidence="4 5">
    <name type="scientific">Marinobacter lacisalsi</name>
    <dbReference type="NCBI Taxonomy" id="475979"/>
    <lineage>
        <taxon>Bacteria</taxon>
        <taxon>Pseudomonadati</taxon>
        <taxon>Pseudomonadota</taxon>
        <taxon>Gammaproteobacteria</taxon>
        <taxon>Pseudomonadales</taxon>
        <taxon>Marinobacteraceae</taxon>
        <taxon>Marinobacter</taxon>
    </lineage>
</organism>
<accession>A0ABV8QL04</accession>
<feature type="active site" description="Proton donor" evidence="2">
    <location>
        <position position="37"/>
    </location>
</feature>
<reference evidence="5" key="1">
    <citation type="journal article" date="2019" name="Int. J. Syst. Evol. Microbiol.">
        <title>The Global Catalogue of Microorganisms (GCM) 10K type strain sequencing project: providing services to taxonomists for standard genome sequencing and annotation.</title>
        <authorList>
            <consortium name="The Broad Institute Genomics Platform"/>
            <consortium name="The Broad Institute Genome Sequencing Center for Infectious Disease"/>
            <person name="Wu L."/>
            <person name="Ma J."/>
        </authorList>
    </citation>
    <scope>NUCLEOTIDE SEQUENCE [LARGE SCALE GENOMIC DNA]</scope>
    <source>
        <strain evidence="5">CECT 7297</strain>
    </source>
</reference>
<protein>
    <recommendedName>
        <fullName evidence="2">RNA 2',3'-cyclic phosphodiesterase</fullName>
        <shortName evidence="2">RNA 2',3'-CPDase</shortName>
        <ecNumber evidence="2">3.1.4.58</ecNumber>
    </recommendedName>
</protein>
<name>A0ABV8QL04_9GAMM</name>
<dbReference type="InterPro" id="IPR009097">
    <property type="entry name" value="Cyclic_Pdiesterase"/>
</dbReference>
<gene>
    <name evidence="4" type="primary">thpR</name>
    <name evidence="4" type="ORF">ACFOZ5_18520</name>
</gene>
<evidence type="ECO:0000256" key="1">
    <source>
        <dbReference type="ARBA" id="ARBA00022801"/>
    </source>
</evidence>
<comment type="similarity">
    <text evidence="2">Belongs to the 2H phosphoesterase superfamily. ThpR family.</text>
</comment>
<keyword evidence="1 2" id="KW-0378">Hydrolase</keyword>
<feature type="domain" description="Phosphoesterase HXTX" evidence="3">
    <location>
        <begin position="95"/>
        <end position="166"/>
    </location>
</feature>
<dbReference type="Pfam" id="PF02834">
    <property type="entry name" value="LigT_PEase"/>
    <property type="match status" value="2"/>
</dbReference>
<sequence length="191" mass="21307">MPRLFLGLALPEPVKKCLMSWSSDIPGARWQRREQLHLTLCFLGEVAPERVPALFRALDGLEAPAFDLEPMGVSCFGDPEQPRTLWAGAGPEDFLRSLHGALCQRLEHSGFRVEARRFHPHITLARFSRHQAGPAGDFLKQFRNEAAPVFTVDGVSLFLSQPGPDGSRYQQLALFPLVESSLKVPHEQQKG</sequence>
<dbReference type="PANTHER" id="PTHR35561:SF1">
    <property type="entry name" value="RNA 2',3'-CYCLIC PHOSPHODIESTERASE"/>
    <property type="match status" value="1"/>
</dbReference>
<evidence type="ECO:0000256" key="2">
    <source>
        <dbReference type="HAMAP-Rule" id="MF_01940"/>
    </source>
</evidence>
<dbReference type="InterPro" id="IPR004175">
    <property type="entry name" value="RNA_CPDase"/>
</dbReference>
<dbReference type="InterPro" id="IPR014051">
    <property type="entry name" value="Phosphoesterase_HXTX"/>
</dbReference>
<feature type="domain" description="Phosphoesterase HXTX" evidence="3">
    <location>
        <begin position="9"/>
        <end position="86"/>
    </location>
</feature>
<feature type="short sequence motif" description="HXTX 1" evidence="2">
    <location>
        <begin position="37"/>
        <end position="40"/>
    </location>
</feature>
<evidence type="ECO:0000313" key="5">
    <source>
        <dbReference type="Proteomes" id="UP001595798"/>
    </source>
</evidence>
<comment type="caution">
    <text evidence="4">The sequence shown here is derived from an EMBL/GenBank/DDBJ whole genome shotgun (WGS) entry which is preliminary data.</text>
</comment>
<feature type="short sequence motif" description="HXTX 2" evidence="2">
    <location>
        <begin position="121"/>
        <end position="124"/>
    </location>
</feature>
<dbReference type="EC" id="3.1.4.58" evidence="2"/>
<dbReference type="Proteomes" id="UP001595798">
    <property type="component" value="Unassembled WGS sequence"/>
</dbReference>
<evidence type="ECO:0000313" key="4">
    <source>
        <dbReference type="EMBL" id="MFC4261020.1"/>
    </source>
</evidence>